<comment type="similarity">
    <text evidence="1">Belongs to the LysR transcriptional regulatory family.</text>
</comment>
<proteinExistence type="inferred from homology"/>
<dbReference type="Pfam" id="PF00126">
    <property type="entry name" value="HTH_1"/>
    <property type="match status" value="1"/>
</dbReference>
<evidence type="ECO:0000256" key="4">
    <source>
        <dbReference type="ARBA" id="ARBA00023163"/>
    </source>
</evidence>
<dbReference type="EMBL" id="VSSQ01020920">
    <property type="protein sequence ID" value="MPM66156.1"/>
    <property type="molecule type" value="Genomic_DNA"/>
</dbReference>
<dbReference type="InterPro" id="IPR036388">
    <property type="entry name" value="WH-like_DNA-bd_sf"/>
</dbReference>
<evidence type="ECO:0000256" key="2">
    <source>
        <dbReference type="ARBA" id="ARBA00023015"/>
    </source>
</evidence>
<dbReference type="PANTHER" id="PTHR30419">
    <property type="entry name" value="HTH-TYPE TRANSCRIPTIONAL REGULATOR YBHD"/>
    <property type="match status" value="1"/>
</dbReference>
<protein>
    <submittedName>
        <fullName evidence="6">HTH-type transcriptional regulator GltC</fullName>
    </submittedName>
</protein>
<dbReference type="Gene3D" id="1.10.10.10">
    <property type="entry name" value="Winged helix-like DNA-binding domain superfamily/Winged helix DNA-binding domain"/>
    <property type="match status" value="1"/>
</dbReference>
<evidence type="ECO:0000259" key="5">
    <source>
        <dbReference type="PROSITE" id="PS50931"/>
    </source>
</evidence>
<dbReference type="Gene3D" id="3.40.190.290">
    <property type="match status" value="1"/>
</dbReference>
<dbReference type="SUPFAM" id="SSF46785">
    <property type="entry name" value="Winged helix' DNA-binding domain"/>
    <property type="match status" value="1"/>
</dbReference>
<dbReference type="AlphaFoldDB" id="A0A645BLI2"/>
<sequence>MFFITIDQIKYFLAINTYKSFSLAAEELCISQSSLSKQIKALEHELNTLLFNRTTRSINLTDAGKEFLIHSKKIIKEYDNTINSMKKYSTNKHTTIKIGTIPVISQYGIISSIASFKNIYPNINIDVIEGERADIIGMLDKGDIDFAFIRDFHMDKNKFQIHPLINDELVIITSKDHPFSNKKYISLEDTINEKFIMLCSKSGLDKFCIEECEKCGFTPNIIYSVNKIETILGLVSENFGISLLMKRVISPFNKDKISINLLKKPITNSFSLLYKSDKKLSKDEILFKEFIQNNNG</sequence>
<dbReference type="InterPro" id="IPR036390">
    <property type="entry name" value="WH_DNA-bd_sf"/>
</dbReference>
<dbReference type="GO" id="GO:0003700">
    <property type="term" value="F:DNA-binding transcription factor activity"/>
    <property type="evidence" value="ECO:0007669"/>
    <property type="project" value="InterPro"/>
</dbReference>
<dbReference type="CDD" id="cd05466">
    <property type="entry name" value="PBP2_LTTR_substrate"/>
    <property type="match status" value="1"/>
</dbReference>
<dbReference type="PRINTS" id="PR00039">
    <property type="entry name" value="HTHLYSR"/>
</dbReference>
<dbReference type="InterPro" id="IPR000847">
    <property type="entry name" value="LysR_HTH_N"/>
</dbReference>
<comment type="caution">
    <text evidence="6">The sequence shown here is derived from an EMBL/GenBank/DDBJ whole genome shotgun (WGS) entry which is preliminary data.</text>
</comment>
<dbReference type="PANTHER" id="PTHR30419:SF8">
    <property type="entry name" value="NITROGEN ASSIMILATION TRANSCRIPTIONAL ACTIVATOR-RELATED"/>
    <property type="match status" value="1"/>
</dbReference>
<evidence type="ECO:0000256" key="1">
    <source>
        <dbReference type="ARBA" id="ARBA00009437"/>
    </source>
</evidence>
<name>A0A645BLI2_9ZZZZ</name>
<dbReference type="FunFam" id="1.10.10.10:FF:000001">
    <property type="entry name" value="LysR family transcriptional regulator"/>
    <property type="match status" value="1"/>
</dbReference>
<reference evidence="6" key="1">
    <citation type="submission" date="2019-08" db="EMBL/GenBank/DDBJ databases">
        <authorList>
            <person name="Kucharzyk K."/>
            <person name="Murdoch R.W."/>
            <person name="Higgins S."/>
            <person name="Loffler F."/>
        </authorList>
    </citation>
    <scope>NUCLEOTIDE SEQUENCE</scope>
</reference>
<dbReference type="PROSITE" id="PS50931">
    <property type="entry name" value="HTH_LYSR"/>
    <property type="match status" value="1"/>
</dbReference>
<dbReference type="InterPro" id="IPR005119">
    <property type="entry name" value="LysR_subst-bd"/>
</dbReference>
<feature type="domain" description="HTH lysR-type" evidence="5">
    <location>
        <begin position="4"/>
        <end position="61"/>
    </location>
</feature>
<dbReference type="GO" id="GO:0005829">
    <property type="term" value="C:cytosol"/>
    <property type="evidence" value="ECO:0007669"/>
    <property type="project" value="TreeGrafter"/>
</dbReference>
<dbReference type="SUPFAM" id="SSF53850">
    <property type="entry name" value="Periplasmic binding protein-like II"/>
    <property type="match status" value="1"/>
</dbReference>
<evidence type="ECO:0000256" key="3">
    <source>
        <dbReference type="ARBA" id="ARBA00023125"/>
    </source>
</evidence>
<dbReference type="GO" id="GO:0003677">
    <property type="term" value="F:DNA binding"/>
    <property type="evidence" value="ECO:0007669"/>
    <property type="project" value="UniProtKB-KW"/>
</dbReference>
<keyword evidence="4" id="KW-0804">Transcription</keyword>
<dbReference type="InterPro" id="IPR050950">
    <property type="entry name" value="HTH-type_LysR_regulators"/>
</dbReference>
<dbReference type="Pfam" id="PF03466">
    <property type="entry name" value="LysR_substrate"/>
    <property type="match status" value="1"/>
</dbReference>
<organism evidence="6">
    <name type="scientific">bioreactor metagenome</name>
    <dbReference type="NCBI Taxonomy" id="1076179"/>
    <lineage>
        <taxon>unclassified sequences</taxon>
        <taxon>metagenomes</taxon>
        <taxon>ecological metagenomes</taxon>
    </lineage>
</organism>
<keyword evidence="2" id="KW-0805">Transcription regulation</keyword>
<evidence type="ECO:0000313" key="6">
    <source>
        <dbReference type="EMBL" id="MPM66156.1"/>
    </source>
</evidence>
<accession>A0A645BLI2</accession>
<gene>
    <name evidence="6" type="primary">gltC_19</name>
    <name evidence="6" type="ORF">SDC9_113063</name>
</gene>
<keyword evidence="3" id="KW-0238">DNA-binding</keyword>